<dbReference type="EMBL" id="CP022115">
    <property type="protein sequence ID" value="ASJ25006.1"/>
    <property type="molecule type" value="Genomic_DNA"/>
</dbReference>
<feature type="transmembrane region" description="Helical" evidence="1">
    <location>
        <begin position="20"/>
        <end position="52"/>
    </location>
</feature>
<dbReference type="AlphaFoldDB" id="A0A248LKV4"/>
<name>A0A248LKV4_9NEIS</name>
<protein>
    <recommendedName>
        <fullName evidence="6">Toxin CptA</fullName>
    </recommendedName>
</protein>
<evidence type="ECO:0008006" key="6">
    <source>
        <dbReference type="Google" id="ProtNLM"/>
    </source>
</evidence>
<dbReference type="Proteomes" id="UP000197424">
    <property type="component" value="Chromosome"/>
</dbReference>
<evidence type="ECO:0000313" key="5">
    <source>
        <dbReference type="Proteomes" id="UP001200247"/>
    </source>
</evidence>
<organism evidence="2 4">
    <name type="scientific">Laribacter hongkongensis</name>
    <dbReference type="NCBI Taxonomy" id="168471"/>
    <lineage>
        <taxon>Bacteria</taxon>
        <taxon>Pseudomonadati</taxon>
        <taxon>Pseudomonadota</taxon>
        <taxon>Betaproteobacteria</taxon>
        <taxon>Neisseriales</taxon>
        <taxon>Aquaspirillaceae</taxon>
        <taxon>Laribacter</taxon>
    </lineage>
</organism>
<dbReference type="EMBL" id="JAJAXM010000012">
    <property type="protein sequence ID" value="MCG9025917.1"/>
    <property type="molecule type" value="Genomic_DNA"/>
</dbReference>
<sequence>MKPPAVEPFACVLRPSRTGGALAMLLAVLAGISVCLAGMAWLVPAVLLLALWRLRLEGWLGAPRQRLVLDVQGQLWLDGLPVWRSPATRVWPWLVWLAGRTATRPVRLLLWPDRLDAGAGRCLRRYLIWYRSDPSVDPAAHRSA</sequence>
<proteinExistence type="predicted"/>
<keyword evidence="1" id="KW-0812">Transmembrane</keyword>
<dbReference type="InterPro" id="IPR009883">
    <property type="entry name" value="YgfX"/>
</dbReference>
<evidence type="ECO:0000313" key="4">
    <source>
        <dbReference type="Proteomes" id="UP000197424"/>
    </source>
</evidence>
<reference evidence="3 5" key="4">
    <citation type="submission" date="2021-10" db="EMBL/GenBank/DDBJ databases">
        <title>Whole-genome sequencing analysis of Laribacter hongkongensis: virulence gene profiles, carbohydrate-active enzyme prediction, and antimicrobial resistance characterization.</title>
        <authorList>
            <person name="Yuan P."/>
            <person name="Zhan Y."/>
            <person name="Chen D."/>
        </authorList>
    </citation>
    <scope>NUCLEOTIDE SEQUENCE [LARGE SCALE GENOMIC DNA]</scope>
    <source>
        <strain evidence="3 5">W67</strain>
    </source>
</reference>
<reference evidence="2" key="1">
    <citation type="journal article" date="2017" name="J. Antimicrob. Chemother.">
        <title>Emergence and genomic analysis of MDR Laribacter hongkongensis strain HLGZ1 from Guangzhou, China.</title>
        <authorList>
            <person name="Wu H.K."/>
            <person name="Chen J.H."/>
            <person name="Yang L."/>
            <person name="Li A.R."/>
            <person name="Su D.H."/>
            <person name="Lin Y.P."/>
            <person name="Chen D.Q."/>
        </authorList>
    </citation>
    <scope>NUCLEOTIDE SEQUENCE</scope>
    <source>
        <strain evidence="2">HLGZ1</strain>
    </source>
</reference>
<evidence type="ECO:0000313" key="2">
    <source>
        <dbReference type="EMBL" id="ASJ25006.1"/>
    </source>
</evidence>
<gene>
    <name evidence="3" type="ORF">LH440_08385</name>
    <name evidence="2" type="ORF">LHGZ1_2175</name>
</gene>
<dbReference type="OrthoDB" id="8591113at2"/>
<dbReference type="Proteomes" id="UP001200247">
    <property type="component" value="Unassembled WGS sequence"/>
</dbReference>
<accession>A0A248LKV4</accession>
<keyword evidence="1" id="KW-1133">Transmembrane helix</keyword>
<keyword evidence="1" id="KW-0472">Membrane</keyword>
<evidence type="ECO:0000313" key="3">
    <source>
        <dbReference type="EMBL" id="MCG9025917.1"/>
    </source>
</evidence>
<reference evidence="2" key="3">
    <citation type="submission" date="2017-06" db="EMBL/GenBank/DDBJ databases">
        <authorList>
            <person name="Kim H.J."/>
            <person name="Triplett B.A."/>
        </authorList>
    </citation>
    <scope>NUCLEOTIDE SEQUENCE</scope>
    <source>
        <strain evidence="2">HLGZ1</strain>
    </source>
</reference>
<dbReference type="RefSeq" id="WP_088861049.1">
    <property type="nucleotide sequence ID" value="NZ_CP022115.1"/>
</dbReference>
<evidence type="ECO:0000256" key="1">
    <source>
        <dbReference type="SAM" id="Phobius"/>
    </source>
</evidence>
<dbReference type="Pfam" id="PF07254">
    <property type="entry name" value="Cpta_toxin"/>
    <property type="match status" value="1"/>
</dbReference>
<reference evidence="4" key="2">
    <citation type="submission" date="2017-06" db="EMBL/GenBank/DDBJ databases">
        <title>Whole genome sequence of Laribacter hongkongensis LHGZ1.</title>
        <authorList>
            <person name="Chen D."/>
            <person name="Wu H."/>
            <person name="Chen J."/>
        </authorList>
    </citation>
    <scope>NUCLEOTIDE SEQUENCE [LARGE SCALE GENOMIC DNA]</scope>
    <source>
        <strain evidence="4">LHGZ1</strain>
    </source>
</reference>